<dbReference type="CDD" id="cd00082">
    <property type="entry name" value="HisKA"/>
    <property type="match status" value="1"/>
</dbReference>
<dbReference type="Pfam" id="PF00512">
    <property type="entry name" value="HisKA"/>
    <property type="match status" value="1"/>
</dbReference>
<dbReference type="EC" id="2.7.13.3" evidence="3"/>
<keyword evidence="7 14" id="KW-0812">Transmembrane</keyword>
<dbReference type="Pfam" id="PF02518">
    <property type="entry name" value="HATPase_c"/>
    <property type="match status" value="1"/>
</dbReference>
<comment type="subcellular location">
    <subcellularLocation>
        <location evidence="2">Cell membrane</location>
        <topology evidence="2">Multi-pass membrane protein</topology>
    </subcellularLocation>
</comment>
<dbReference type="AlphaFoldDB" id="A0A7Z7AYY7"/>
<dbReference type="InterPro" id="IPR000700">
    <property type="entry name" value="PAS-assoc_C"/>
</dbReference>
<evidence type="ECO:0000256" key="7">
    <source>
        <dbReference type="ARBA" id="ARBA00022692"/>
    </source>
</evidence>
<dbReference type="Pfam" id="PF07694">
    <property type="entry name" value="5TM-5TMR_LYT"/>
    <property type="match status" value="1"/>
</dbReference>
<evidence type="ECO:0000256" key="6">
    <source>
        <dbReference type="ARBA" id="ARBA00022679"/>
    </source>
</evidence>
<evidence type="ECO:0000256" key="8">
    <source>
        <dbReference type="ARBA" id="ARBA00022741"/>
    </source>
</evidence>
<dbReference type="CDD" id="cd00130">
    <property type="entry name" value="PAS"/>
    <property type="match status" value="1"/>
</dbReference>
<keyword evidence="19" id="KW-1185">Reference proteome</keyword>
<evidence type="ECO:0000259" key="16">
    <source>
        <dbReference type="PROSITE" id="PS50112"/>
    </source>
</evidence>
<accession>A0A7Z7AYY7</accession>
<keyword evidence="12" id="KW-0902">Two-component regulatory system</keyword>
<gene>
    <name evidence="18" type="ORF">SAMN04488589_2515</name>
</gene>
<evidence type="ECO:0000256" key="12">
    <source>
        <dbReference type="ARBA" id="ARBA00023012"/>
    </source>
</evidence>
<dbReference type="PROSITE" id="PS50113">
    <property type="entry name" value="PAC"/>
    <property type="match status" value="1"/>
</dbReference>
<dbReference type="RefSeq" id="WP_091710795.1">
    <property type="nucleotide sequence ID" value="NZ_FNCA01000010.1"/>
</dbReference>
<sequence length="567" mass="63761">MNSEMIIALINNAALLLSIGVLYDVFVSNVEINTHLKSIISGILIGLIGIALMLNPWELSFGLFFDTRSILLSVVSLFFGFVPAITGALIIALYRLYLGGVGTLAGISVTLTSVILGLFWKRNNEKLQKYLGIFDFYVFGLLVHIVMLFCMLLLPWPFAFEVLKNISFPVMLIYPIGTMLLGNLLKNHLSRRITQDALKEKESMLQDFINNVPVGMFRINSDGTIIQINPEMTKILGLDTIEETIDYLEYMGKIDHNSRSRTEILGILKEQGFVENYEYEALRADGKQIWILINIKMSDERNGDSFIVDGFVFDITERKQAEKQMLLARISAEDANRFKSHLLSNMNHELRTPLNSILGFSDIMIEGTTGELNKEQEKYLQIIYNSGKSLLNLVNQVLDLSEIECGSLEFKPELITIKNVIEDVQKRAKFLSSKKNISIDSSIEENIPIIKADFNKFRGIIFNLVENAIKFTPEDGRVNIIVRKKDNSLEISVIDSGIGITDEDIKKIFMPFVQADDSTTRKYGGAGLGLTLVKEYVKMHGGTLQVESEVGKGSTFTISLPLDELTY</sequence>
<dbReference type="GO" id="GO:0005886">
    <property type="term" value="C:plasma membrane"/>
    <property type="evidence" value="ECO:0007669"/>
    <property type="project" value="UniProtKB-SubCell"/>
</dbReference>
<dbReference type="Gene3D" id="3.30.450.20">
    <property type="entry name" value="PAS domain"/>
    <property type="match status" value="1"/>
</dbReference>
<dbReference type="GO" id="GO:0000155">
    <property type="term" value="F:phosphorelay sensor kinase activity"/>
    <property type="evidence" value="ECO:0007669"/>
    <property type="project" value="InterPro"/>
</dbReference>
<organism evidence="18 19">
    <name type="scientific">Methanolobus vulcani</name>
    <dbReference type="NCBI Taxonomy" id="38026"/>
    <lineage>
        <taxon>Archaea</taxon>
        <taxon>Methanobacteriati</taxon>
        <taxon>Methanobacteriota</taxon>
        <taxon>Stenosarchaea group</taxon>
        <taxon>Methanomicrobia</taxon>
        <taxon>Methanosarcinales</taxon>
        <taxon>Methanosarcinaceae</taxon>
        <taxon>Methanolobus</taxon>
    </lineage>
</organism>
<evidence type="ECO:0000256" key="13">
    <source>
        <dbReference type="ARBA" id="ARBA00023136"/>
    </source>
</evidence>
<dbReference type="InterPro" id="IPR003661">
    <property type="entry name" value="HisK_dim/P_dom"/>
</dbReference>
<dbReference type="SUPFAM" id="SSF55785">
    <property type="entry name" value="PYP-like sensor domain (PAS domain)"/>
    <property type="match status" value="1"/>
</dbReference>
<keyword evidence="5" id="KW-0597">Phosphoprotein</keyword>
<reference evidence="18 19" key="1">
    <citation type="submission" date="2016-10" db="EMBL/GenBank/DDBJ databases">
        <authorList>
            <person name="Varghese N."/>
            <person name="Submissions S."/>
        </authorList>
    </citation>
    <scope>NUCLEOTIDE SEQUENCE [LARGE SCALE GENOMIC DNA]</scope>
    <source>
        <strain evidence="18 19">PL 12/M</strain>
    </source>
</reference>
<proteinExistence type="predicted"/>
<feature type="transmembrane region" description="Helical" evidence="14">
    <location>
        <begin position="100"/>
        <end position="120"/>
    </location>
</feature>
<evidence type="ECO:0000256" key="10">
    <source>
        <dbReference type="ARBA" id="ARBA00022840"/>
    </source>
</evidence>
<evidence type="ECO:0000256" key="3">
    <source>
        <dbReference type="ARBA" id="ARBA00012438"/>
    </source>
</evidence>
<dbReference type="NCBIfam" id="TIGR00229">
    <property type="entry name" value="sensory_box"/>
    <property type="match status" value="1"/>
</dbReference>
<dbReference type="FunFam" id="3.30.565.10:FF:000023">
    <property type="entry name" value="PAS domain-containing sensor histidine kinase"/>
    <property type="match status" value="1"/>
</dbReference>
<dbReference type="Pfam" id="PF13426">
    <property type="entry name" value="PAS_9"/>
    <property type="match status" value="1"/>
</dbReference>
<keyword evidence="8" id="KW-0547">Nucleotide-binding</keyword>
<evidence type="ECO:0000259" key="17">
    <source>
        <dbReference type="PROSITE" id="PS50113"/>
    </source>
</evidence>
<keyword evidence="10" id="KW-0067">ATP-binding</keyword>
<dbReference type="SMART" id="SM00388">
    <property type="entry name" value="HisKA"/>
    <property type="match status" value="1"/>
</dbReference>
<feature type="transmembrane region" description="Helical" evidence="14">
    <location>
        <begin position="166"/>
        <end position="185"/>
    </location>
</feature>
<evidence type="ECO:0000259" key="15">
    <source>
        <dbReference type="PROSITE" id="PS50109"/>
    </source>
</evidence>
<dbReference type="SUPFAM" id="SSF47384">
    <property type="entry name" value="Homodimeric domain of signal transducing histidine kinase"/>
    <property type="match status" value="1"/>
</dbReference>
<dbReference type="InterPro" id="IPR003594">
    <property type="entry name" value="HATPase_dom"/>
</dbReference>
<protein>
    <recommendedName>
        <fullName evidence="3">histidine kinase</fullName>
        <ecNumber evidence="3">2.7.13.3</ecNumber>
    </recommendedName>
</protein>
<dbReference type="InterPro" id="IPR036097">
    <property type="entry name" value="HisK_dim/P_sf"/>
</dbReference>
<name>A0A7Z7AYY7_9EURY</name>
<feature type="domain" description="PAS" evidence="16">
    <location>
        <begin position="201"/>
        <end position="242"/>
    </location>
</feature>
<dbReference type="InterPro" id="IPR005467">
    <property type="entry name" value="His_kinase_dom"/>
</dbReference>
<evidence type="ECO:0000256" key="11">
    <source>
        <dbReference type="ARBA" id="ARBA00022989"/>
    </source>
</evidence>
<dbReference type="Gene3D" id="1.10.287.130">
    <property type="match status" value="1"/>
</dbReference>
<feature type="transmembrane region" description="Helical" evidence="14">
    <location>
        <begin position="38"/>
        <end position="57"/>
    </location>
</feature>
<feature type="domain" description="Histidine kinase" evidence="15">
    <location>
        <begin position="345"/>
        <end position="564"/>
    </location>
</feature>
<dbReference type="PRINTS" id="PR00344">
    <property type="entry name" value="BCTRLSENSOR"/>
</dbReference>
<comment type="catalytic activity">
    <reaction evidence="1">
        <text>ATP + protein L-histidine = ADP + protein N-phospho-L-histidine.</text>
        <dbReference type="EC" id="2.7.13.3"/>
    </reaction>
</comment>
<evidence type="ECO:0000256" key="2">
    <source>
        <dbReference type="ARBA" id="ARBA00004651"/>
    </source>
</evidence>
<evidence type="ECO:0000256" key="14">
    <source>
        <dbReference type="SAM" id="Phobius"/>
    </source>
</evidence>
<dbReference type="Gene3D" id="3.30.565.10">
    <property type="entry name" value="Histidine kinase-like ATPase, C-terminal domain"/>
    <property type="match status" value="1"/>
</dbReference>
<dbReference type="PANTHER" id="PTHR43047">
    <property type="entry name" value="TWO-COMPONENT HISTIDINE PROTEIN KINASE"/>
    <property type="match status" value="1"/>
</dbReference>
<dbReference type="InterPro" id="IPR036890">
    <property type="entry name" value="HATPase_C_sf"/>
</dbReference>
<dbReference type="SMART" id="SM00387">
    <property type="entry name" value="HATPase_c"/>
    <property type="match status" value="1"/>
</dbReference>
<keyword evidence="9" id="KW-0418">Kinase</keyword>
<evidence type="ECO:0000256" key="5">
    <source>
        <dbReference type="ARBA" id="ARBA00022553"/>
    </source>
</evidence>
<dbReference type="GO" id="GO:0005524">
    <property type="term" value="F:ATP binding"/>
    <property type="evidence" value="ECO:0007669"/>
    <property type="project" value="UniProtKB-KW"/>
</dbReference>
<dbReference type="CDD" id="cd16922">
    <property type="entry name" value="HATPase_EvgS-ArcB-TorS-like"/>
    <property type="match status" value="1"/>
</dbReference>
<evidence type="ECO:0000313" key="18">
    <source>
        <dbReference type="EMBL" id="SDG25279.1"/>
    </source>
</evidence>
<dbReference type="EMBL" id="FNCA01000010">
    <property type="protein sequence ID" value="SDG25279.1"/>
    <property type="molecule type" value="Genomic_DNA"/>
</dbReference>
<keyword evidence="6" id="KW-0808">Transferase</keyword>
<dbReference type="InterPro" id="IPR035965">
    <property type="entry name" value="PAS-like_dom_sf"/>
</dbReference>
<dbReference type="InterPro" id="IPR000014">
    <property type="entry name" value="PAS"/>
</dbReference>
<keyword evidence="11 14" id="KW-1133">Transmembrane helix</keyword>
<feature type="transmembrane region" description="Helical" evidence="14">
    <location>
        <begin position="7"/>
        <end position="26"/>
    </location>
</feature>
<dbReference type="SUPFAM" id="SSF55874">
    <property type="entry name" value="ATPase domain of HSP90 chaperone/DNA topoisomerase II/histidine kinase"/>
    <property type="match status" value="1"/>
</dbReference>
<evidence type="ECO:0000256" key="1">
    <source>
        <dbReference type="ARBA" id="ARBA00000085"/>
    </source>
</evidence>
<dbReference type="PROSITE" id="PS50112">
    <property type="entry name" value="PAS"/>
    <property type="match status" value="1"/>
</dbReference>
<feature type="transmembrane region" description="Helical" evidence="14">
    <location>
        <begin position="69"/>
        <end position="94"/>
    </location>
</feature>
<feature type="domain" description="PAC" evidence="17">
    <location>
        <begin position="275"/>
        <end position="327"/>
    </location>
</feature>
<keyword evidence="4" id="KW-1003">Cell membrane</keyword>
<dbReference type="Proteomes" id="UP000199259">
    <property type="component" value="Unassembled WGS sequence"/>
</dbReference>
<dbReference type="InterPro" id="IPR011620">
    <property type="entry name" value="Sig_transdc_His_kinase_LytS_TM"/>
</dbReference>
<keyword evidence="13 14" id="KW-0472">Membrane</keyword>
<dbReference type="GO" id="GO:0009927">
    <property type="term" value="F:histidine phosphotransfer kinase activity"/>
    <property type="evidence" value="ECO:0007669"/>
    <property type="project" value="TreeGrafter"/>
</dbReference>
<dbReference type="InterPro" id="IPR004358">
    <property type="entry name" value="Sig_transdc_His_kin-like_C"/>
</dbReference>
<evidence type="ECO:0000256" key="4">
    <source>
        <dbReference type="ARBA" id="ARBA00022475"/>
    </source>
</evidence>
<dbReference type="OrthoDB" id="342253at2157"/>
<evidence type="ECO:0000313" key="19">
    <source>
        <dbReference type="Proteomes" id="UP000199259"/>
    </source>
</evidence>
<dbReference type="PROSITE" id="PS50109">
    <property type="entry name" value="HIS_KIN"/>
    <property type="match status" value="1"/>
</dbReference>
<feature type="transmembrane region" description="Helical" evidence="14">
    <location>
        <begin position="132"/>
        <end position="154"/>
    </location>
</feature>
<dbReference type="PANTHER" id="PTHR43047:SF72">
    <property type="entry name" value="OSMOSENSING HISTIDINE PROTEIN KINASE SLN1"/>
    <property type="match status" value="1"/>
</dbReference>
<dbReference type="GO" id="GO:0071555">
    <property type="term" value="P:cell wall organization"/>
    <property type="evidence" value="ECO:0007669"/>
    <property type="project" value="InterPro"/>
</dbReference>
<comment type="caution">
    <text evidence="18">The sequence shown here is derived from an EMBL/GenBank/DDBJ whole genome shotgun (WGS) entry which is preliminary data.</text>
</comment>
<evidence type="ECO:0000256" key="9">
    <source>
        <dbReference type="ARBA" id="ARBA00022777"/>
    </source>
</evidence>